<dbReference type="Proteomes" id="UP001303115">
    <property type="component" value="Unassembled WGS sequence"/>
</dbReference>
<dbReference type="AlphaFoldDB" id="A0AAN6P9E8"/>
<comment type="caution">
    <text evidence="2">The sequence shown here is derived from an EMBL/GenBank/DDBJ whole genome shotgun (WGS) entry which is preliminary data.</text>
</comment>
<accession>A0AAN6P9E8</accession>
<feature type="compositionally biased region" description="Polar residues" evidence="1">
    <location>
        <begin position="364"/>
        <end position="376"/>
    </location>
</feature>
<evidence type="ECO:0000256" key="1">
    <source>
        <dbReference type="SAM" id="MobiDB-lite"/>
    </source>
</evidence>
<feature type="compositionally biased region" description="Basic and acidic residues" evidence="1">
    <location>
        <begin position="422"/>
        <end position="435"/>
    </location>
</feature>
<reference evidence="3" key="1">
    <citation type="journal article" date="2023" name="Mol. Phylogenet. Evol.">
        <title>Genome-scale phylogeny and comparative genomics of the fungal order Sordariales.</title>
        <authorList>
            <person name="Hensen N."/>
            <person name="Bonometti L."/>
            <person name="Westerberg I."/>
            <person name="Brannstrom I.O."/>
            <person name="Guillou S."/>
            <person name="Cros-Aarteil S."/>
            <person name="Calhoun S."/>
            <person name="Haridas S."/>
            <person name="Kuo A."/>
            <person name="Mondo S."/>
            <person name="Pangilinan J."/>
            <person name="Riley R."/>
            <person name="LaButti K."/>
            <person name="Andreopoulos B."/>
            <person name="Lipzen A."/>
            <person name="Chen C."/>
            <person name="Yan M."/>
            <person name="Daum C."/>
            <person name="Ng V."/>
            <person name="Clum A."/>
            <person name="Steindorff A."/>
            <person name="Ohm R.A."/>
            <person name="Martin F."/>
            <person name="Silar P."/>
            <person name="Natvig D.O."/>
            <person name="Lalanne C."/>
            <person name="Gautier V."/>
            <person name="Ament-Velasquez S.L."/>
            <person name="Kruys A."/>
            <person name="Hutchinson M.I."/>
            <person name="Powell A.J."/>
            <person name="Barry K."/>
            <person name="Miller A.N."/>
            <person name="Grigoriev I.V."/>
            <person name="Debuchy R."/>
            <person name="Gladieux P."/>
            <person name="Hiltunen Thoren M."/>
            <person name="Johannesson H."/>
        </authorList>
    </citation>
    <scope>NUCLEOTIDE SEQUENCE [LARGE SCALE GENOMIC DNA]</scope>
    <source>
        <strain evidence="3">CBS 284.82</strain>
    </source>
</reference>
<gene>
    <name evidence="2" type="ORF">C8A01DRAFT_18964</name>
</gene>
<proteinExistence type="predicted"/>
<evidence type="ECO:0000313" key="3">
    <source>
        <dbReference type="Proteomes" id="UP001303115"/>
    </source>
</evidence>
<feature type="compositionally biased region" description="Polar residues" evidence="1">
    <location>
        <begin position="337"/>
        <end position="350"/>
    </location>
</feature>
<feature type="region of interest" description="Disordered" evidence="1">
    <location>
        <begin position="331"/>
        <end position="394"/>
    </location>
</feature>
<name>A0AAN6P9E8_9PEZI</name>
<dbReference type="PANTHER" id="PTHR38166">
    <property type="entry name" value="C2H2-TYPE DOMAIN-CONTAINING PROTEIN-RELATED"/>
    <property type="match status" value="1"/>
</dbReference>
<sequence>AMFRPDRPGSTEHVLHRQPKLSSLGRQRELAEGAVGLKETKWSVRSSKNNIIGATMTEVLDDVQGPTRTASSEGLGVARHPSAPQATPHRSECWGGIRSSTCGRQSFEWETETLLDHSSDSPEDMASYPCPFRQRNPARFNVRDHEVCARSPFVSLRGLKHHIITHHGRKSVRHQCRRCNEQFENEIAFERHLRLPRDQMCEVKASPPVDYEEGISGEIASVMAARDPTEETWTWEGIWRLVFPDDDVPEPAHTLGQWKLTILAFQPVTELVEVEQAFDEGQELLKESLREKLQLLLPEAVDSSYLSFLTGQLELVFETHRVNVMKQSLGRGCPTVSGAQPSETQRAEQQSPPRKPNRRSRRSTLLQALQRNSQDTAAGLASRRASRANSAKPASHLFNEQSFWCRTEVQDRLPTNTIPRHFPAERNPTDARDKYNLNMNPRDSRDSGIGMPCDACDLDPDGGRFSPESFKQRVLRQQLMGV</sequence>
<feature type="region of interest" description="Disordered" evidence="1">
    <location>
        <begin position="416"/>
        <end position="436"/>
    </location>
</feature>
<protein>
    <recommendedName>
        <fullName evidence="4">C2H2-type domain-containing protein</fullName>
    </recommendedName>
</protein>
<evidence type="ECO:0000313" key="2">
    <source>
        <dbReference type="EMBL" id="KAK4034174.1"/>
    </source>
</evidence>
<dbReference type="EMBL" id="MU854491">
    <property type="protein sequence ID" value="KAK4034174.1"/>
    <property type="molecule type" value="Genomic_DNA"/>
</dbReference>
<organism evidence="2 3">
    <name type="scientific">Parachaetomium inaequale</name>
    <dbReference type="NCBI Taxonomy" id="2588326"/>
    <lineage>
        <taxon>Eukaryota</taxon>
        <taxon>Fungi</taxon>
        <taxon>Dikarya</taxon>
        <taxon>Ascomycota</taxon>
        <taxon>Pezizomycotina</taxon>
        <taxon>Sordariomycetes</taxon>
        <taxon>Sordariomycetidae</taxon>
        <taxon>Sordariales</taxon>
        <taxon>Chaetomiaceae</taxon>
        <taxon>Parachaetomium</taxon>
    </lineage>
</organism>
<feature type="region of interest" description="Disordered" evidence="1">
    <location>
        <begin position="67"/>
        <end position="92"/>
    </location>
</feature>
<dbReference type="PANTHER" id="PTHR38166:SF1">
    <property type="entry name" value="C2H2-TYPE DOMAIN-CONTAINING PROTEIN"/>
    <property type="match status" value="1"/>
</dbReference>
<feature type="non-terminal residue" evidence="2">
    <location>
        <position position="1"/>
    </location>
</feature>
<feature type="compositionally biased region" description="Low complexity" evidence="1">
    <location>
        <begin position="377"/>
        <end position="394"/>
    </location>
</feature>
<evidence type="ECO:0008006" key="4">
    <source>
        <dbReference type="Google" id="ProtNLM"/>
    </source>
</evidence>
<keyword evidence="3" id="KW-1185">Reference proteome</keyword>